<dbReference type="PROSITE" id="PS50041">
    <property type="entry name" value="C_TYPE_LECTIN_2"/>
    <property type="match status" value="1"/>
</dbReference>
<organism evidence="2 3">
    <name type="scientific">Maylandia zebra</name>
    <name type="common">zebra mbuna</name>
    <dbReference type="NCBI Taxonomy" id="106582"/>
    <lineage>
        <taxon>Eukaryota</taxon>
        <taxon>Metazoa</taxon>
        <taxon>Chordata</taxon>
        <taxon>Craniata</taxon>
        <taxon>Vertebrata</taxon>
        <taxon>Euteleostomi</taxon>
        <taxon>Actinopterygii</taxon>
        <taxon>Neopterygii</taxon>
        <taxon>Teleostei</taxon>
        <taxon>Neoteleostei</taxon>
        <taxon>Acanthomorphata</taxon>
        <taxon>Ovalentaria</taxon>
        <taxon>Cichlomorphae</taxon>
        <taxon>Cichliformes</taxon>
        <taxon>Cichlidae</taxon>
        <taxon>African cichlids</taxon>
        <taxon>Pseudocrenilabrinae</taxon>
        <taxon>Haplochromini</taxon>
        <taxon>Maylandia</taxon>
        <taxon>Maylandia zebra complex</taxon>
    </lineage>
</organism>
<dbReference type="GeneTree" id="ENSGT00940000178135"/>
<accession>A0A3P9CYI6</accession>
<dbReference type="SMART" id="SM00034">
    <property type="entry name" value="CLECT"/>
    <property type="match status" value="1"/>
</dbReference>
<dbReference type="InterPro" id="IPR050111">
    <property type="entry name" value="C-type_lectin/snaclec_domain"/>
</dbReference>
<dbReference type="Gene3D" id="3.10.100.10">
    <property type="entry name" value="Mannose-Binding Protein A, subunit A"/>
    <property type="match status" value="1"/>
</dbReference>
<dbReference type="InterPro" id="IPR016186">
    <property type="entry name" value="C-type_lectin-like/link_sf"/>
</dbReference>
<proteinExistence type="predicted"/>
<dbReference type="Pfam" id="PF00059">
    <property type="entry name" value="Lectin_C"/>
    <property type="match status" value="1"/>
</dbReference>
<reference evidence="2" key="3">
    <citation type="submission" date="2025-09" db="UniProtKB">
        <authorList>
            <consortium name="Ensembl"/>
        </authorList>
    </citation>
    <scope>IDENTIFICATION</scope>
</reference>
<dbReference type="SUPFAM" id="SSF56436">
    <property type="entry name" value="C-type lectin-like"/>
    <property type="match status" value="1"/>
</dbReference>
<evidence type="ECO:0000313" key="3">
    <source>
        <dbReference type="Proteomes" id="UP000265160"/>
    </source>
</evidence>
<protein>
    <recommendedName>
        <fullName evidence="1">C-type lectin domain-containing protein</fullName>
    </recommendedName>
</protein>
<dbReference type="Ensembl" id="ENSMZET00005028288.1">
    <property type="protein sequence ID" value="ENSMZEP00005027415.1"/>
    <property type="gene ID" value="ENSMZEG00005020437.1"/>
</dbReference>
<feature type="domain" description="C-type lectin" evidence="1">
    <location>
        <begin position="31"/>
        <end position="142"/>
    </location>
</feature>
<evidence type="ECO:0000313" key="2">
    <source>
        <dbReference type="Ensembl" id="ENSMZEP00005027415.1"/>
    </source>
</evidence>
<dbReference type="AlphaFoldDB" id="A0A3P9CYI6"/>
<sequence length="155" mass="17992">MLLVLSHQLEYFFSVYYSLRFSSSPVGWLRFNNKCFMFKGKKNDIKGNWSYARSWCREQGGDLAVIDDQYENDFVASYLRDLELPTWIGLSDLLVENQYAWSDGVSPVLYTNWNDKEPNNANGDEGCVSMHASRMFHGTWNDTKYLCKLPQLGSQ</sequence>
<dbReference type="InterPro" id="IPR001304">
    <property type="entry name" value="C-type_lectin-like"/>
</dbReference>
<reference evidence="2 3" key="1">
    <citation type="journal article" date="2014" name="Nature">
        <title>The genomic substrate for adaptive radiation in African cichlid fish.</title>
        <authorList>
            <person name="Brawand D."/>
            <person name="Wagner C.E."/>
            <person name="Li Y.I."/>
            <person name="Malinsky M."/>
            <person name="Keller I."/>
            <person name="Fan S."/>
            <person name="Simakov O."/>
            <person name="Ng A.Y."/>
            <person name="Lim Z.W."/>
            <person name="Bezault E."/>
            <person name="Turner-Maier J."/>
            <person name="Johnson J."/>
            <person name="Alcazar R."/>
            <person name="Noh H.J."/>
            <person name="Russell P."/>
            <person name="Aken B."/>
            <person name="Alfoldi J."/>
            <person name="Amemiya C."/>
            <person name="Azzouzi N."/>
            <person name="Baroiller J.F."/>
            <person name="Barloy-Hubler F."/>
            <person name="Berlin A."/>
            <person name="Bloomquist R."/>
            <person name="Carleton K.L."/>
            <person name="Conte M.A."/>
            <person name="D'Cotta H."/>
            <person name="Eshel O."/>
            <person name="Gaffney L."/>
            <person name="Galibert F."/>
            <person name="Gante H.F."/>
            <person name="Gnerre S."/>
            <person name="Greuter L."/>
            <person name="Guyon R."/>
            <person name="Haddad N.S."/>
            <person name="Haerty W."/>
            <person name="Harris R.M."/>
            <person name="Hofmann H.A."/>
            <person name="Hourlier T."/>
            <person name="Hulata G."/>
            <person name="Jaffe D.B."/>
            <person name="Lara M."/>
            <person name="Lee A.P."/>
            <person name="MacCallum I."/>
            <person name="Mwaiko S."/>
            <person name="Nikaido M."/>
            <person name="Nishihara H."/>
            <person name="Ozouf-Costaz C."/>
            <person name="Penman D.J."/>
            <person name="Przybylski D."/>
            <person name="Rakotomanga M."/>
            <person name="Renn S.C.P."/>
            <person name="Ribeiro F.J."/>
            <person name="Ron M."/>
            <person name="Salzburger W."/>
            <person name="Sanchez-Pulido L."/>
            <person name="Santos M.E."/>
            <person name="Searle S."/>
            <person name="Sharpe T."/>
            <person name="Swofford R."/>
            <person name="Tan F.J."/>
            <person name="Williams L."/>
            <person name="Young S."/>
            <person name="Yin S."/>
            <person name="Okada N."/>
            <person name="Kocher T.D."/>
            <person name="Miska E.A."/>
            <person name="Lander E.S."/>
            <person name="Venkatesh B."/>
            <person name="Fernald R.D."/>
            <person name="Meyer A."/>
            <person name="Ponting C.P."/>
            <person name="Streelman J.T."/>
            <person name="Lindblad-Toh K."/>
            <person name="Seehausen O."/>
            <person name="Di Palma F."/>
        </authorList>
    </citation>
    <scope>NUCLEOTIDE SEQUENCE</scope>
</reference>
<dbReference type="Proteomes" id="UP000265160">
    <property type="component" value="LG7"/>
</dbReference>
<keyword evidence="3" id="KW-1185">Reference proteome</keyword>
<dbReference type="PANTHER" id="PTHR22803">
    <property type="entry name" value="MANNOSE, PHOSPHOLIPASE, LECTIN RECEPTOR RELATED"/>
    <property type="match status" value="1"/>
</dbReference>
<dbReference type="CDD" id="cd00037">
    <property type="entry name" value="CLECT"/>
    <property type="match status" value="1"/>
</dbReference>
<dbReference type="InterPro" id="IPR016187">
    <property type="entry name" value="CTDL_fold"/>
</dbReference>
<evidence type="ECO:0000259" key="1">
    <source>
        <dbReference type="PROSITE" id="PS50041"/>
    </source>
</evidence>
<reference evidence="2" key="2">
    <citation type="submission" date="2025-08" db="UniProtKB">
        <authorList>
            <consortium name="Ensembl"/>
        </authorList>
    </citation>
    <scope>IDENTIFICATION</scope>
</reference>
<name>A0A3P9CYI6_9CICH</name>